<comment type="catalytic activity">
    <reaction evidence="18">
        <text>a 3,N(4)-etheno-2'-deoxycytidine in single-stranded DNA + 2-oxoglutarate + O2 + H2O = a 2'-deoxycytidine in single-stranded DNA + glyoxal + succinate + CO2</text>
        <dbReference type="Rhea" id="RHEA:70471"/>
        <dbReference type="Rhea" id="RHEA-COMP:12846"/>
        <dbReference type="Rhea" id="RHEA-COMP:17906"/>
        <dbReference type="ChEBI" id="CHEBI:15377"/>
        <dbReference type="ChEBI" id="CHEBI:15379"/>
        <dbReference type="ChEBI" id="CHEBI:16526"/>
        <dbReference type="ChEBI" id="CHEBI:16810"/>
        <dbReference type="ChEBI" id="CHEBI:30031"/>
        <dbReference type="ChEBI" id="CHEBI:34779"/>
        <dbReference type="ChEBI" id="CHEBI:85452"/>
        <dbReference type="ChEBI" id="CHEBI:189585"/>
    </reaction>
    <physiologicalReaction direction="left-to-right" evidence="18">
        <dbReference type="Rhea" id="RHEA:70472"/>
    </physiologicalReaction>
</comment>
<evidence type="ECO:0000256" key="24">
    <source>
        <dbReference type="ARBA" id="ARBA00071421"/>
    </source>
</evidence>
<dbReference type="InterPro" id="IPR027450">
    <property type="entry name" value="AlkB-like"/>
</dbReference>
<keyword evidence="10" id="KW-0408">Iron</keyword>
<keyword evidence="14" id="KW-0379">Hydroxylation</keyword>
<comment type="subunit">
    <text evidence="21">Interacts with the ASCC complex composed of ASCC1, ASCC2 and ASCC3. Interacts directly with ASCC3, and is thereby recruited to the ASCC complex. Interacts with OTUD4; the interaction is direct. Interacts with USP7 and USP9X.</text>
</comment>
<dbReference type="GO" id="GO:0046872">
    <property type="term" value="F:metal ion binding"/>
    <property type="evidence" value="ECO:0007669"/>
    <property type="project" value="UniProtKB-KW"/>
</dbReference>
<sequence length="277" mass="31716">MNTKQKRSRVQGGWAAPKKQTARSDKDRVKPPNVPVWTSKNIDQVSATPQFLYQQPDEEIEYQPAPRQNCKGGVYDISDGPSGISRLRFFPNFINQSDANKYYDMLYQGLPWKQNSYVKNGVTHLNDRLTAWVGDLPYSYSGIVHPADPSWIPPLPTLKDKIEDLTGYKFNSLLGNLYRDDKDGVEWHCDDEPELGPQPIIASVSLGDVRNFELRQKPVPNTGDYTFSQIVRMPLTHGSLLIMEGGTQDDWQHRIPKEYHDRGPRINLTFRVIYPKP</sequence>
<feature type="region of interest" description="Disordered" evidence="26">
    <location>
        <begin position="1"/>
        <end position="37"/>
    </location>
</feature>
<protein>
    <recommendedName>
        <fullName evidence="24">Alpha-ketoglutarate-dependent dioxygenase alkB homolog 3</fullName>
        <ecNumber evidence="23">1.14.11.33</ecNumber>
        <ecNumber evidence="22">1.14.11.54</ecNumber>
    </recommendedName>
    <alternativeName>
        <fullName evidence="25">Alkylated DNA repair protein alkB homolog 3</fullName>
    </alternativeName>
</protein>
<dbReference type="STRING" id="225164.V3YZ25"/>
<evidence type="ECO:0000256" key="25">
    <source>
        <dbReference type="ARBA" id="ARBA00077988"/>
    </source>
</evidence>
<dbReference type="CTD" id="20233448"/>
<evidence type="ECO:0000256" key="2">
    <source>
        <dbReference type="ARBA" id="ARBA00004123"/>
    </source>
</evidence>
<evidence type="ECO:0000256" key="10">
    <source>
        <dbReference type="ARBA" id="ARBA00023004"/>
    </source>
</evidence>
<dbReference type="GO" id="GO:0005739">
    <property type="term" value="C:mitochondrion"/>
    <property type="evidence" value="ECO:0007669"/>
    <property type="project" value="TreeGrafter"/>
</dbReference>
<name>V3YZ25_LOTGI</name>
<keyword evidence="6" id="KW-0227">DNA damage</keyword>
<evidence type="ECO:0000256" key="7">
    <source>
        <dbReference type="ARBA" id="ARBA00022843"/>
    </source>
</evidence>
<evidence type="ECO:0000313" key="28">
    <source>
        <dbReference type="EMBL" id="ESO83383.1"/>
    </source>
</evidence>
<keyword evidence="7" id="KW-0832">Ubl conjugation</keyword>
<evidence type="ECO:0000256" key="16">
    <source>
        <dbReference type="ARBA" id="ARBA00051010"/>
    </source>
</evidence>
<evidence type="ECO:0000256" key="23">
    <source>
        <dbReference type="ARBA" id="ARBA00066725"/>
    </source>
</evidence>
<dbReference type="Pfam" id="PF13532">
    <property type="entry name" value="2OG-FeII_Oxy_2"/>
    <property type="match status" value="1"/>
</dbReference>
<proteinExistence type="predicted"/>
<organism evidence="28 29">
    <name type="scientific">Lottia gigantea</name>
    <name type="common">Giant owl limpet</name>
    <dbReference type="NCBI Taxonomy" id="225164"/>
    <lineage>
        <taxon>Eukaryota</taxon>
        <taxon>Metazoa</taxon>
        <taxon>Spiralia</taxon>
        <taxon>Lophotrochozoa</taxon>
        <taxon>Mollusca</taxon>
        <taxon>Gastropoda</taxon>
        <taxon>Patellogastropoda</taxon>
        <taxon>Lottioidea</taxon>
        <taxon>Lottiidae</taxon>
        <taxon>Lottia</taxon>
    </lineage>
</organism>
<evidence type="ECO:0000256" key="8">
    <source>
        <dbReference type="ARBA" id="ARBA00022964"/>
    </source>
</evidence>
<dbReference type="GO" id="GO:0035516">
    <property type="term" value="F:broad specificity oxidative DNA demethylase activity"/>
    <property type="evidence" value="ECO:0007669"/>
    <property type="project" value="UniProtKB-EC"/>
</dbReference>
<dbReference type="AlphaFoldDB" id="V3YZ25"/>
<keyword evidence="4" id="KW-0963">Cytoplasm</keyword>
<comment type="function">
    <text evidence="20">Dioxygenase that mediates demethylation of DNA and RNA containing 1-methyladenosine (m1A). Repairs alkylated DNA containing 1-methyladenosine (m1A) and 3-methylcytosine (m3C) by oxidative demethylation. Has a strong preference for single-stranded DNA. Able to process alkylated m3C within double-stranded regions via its interaction with ASCC3, which promotes DNA unwinding to generate single-stranded substrate needed for ALKBH3. Can repair exocyclic 3,N4-ethenocytosine adducs in single-stranded DNA. Also acts on RNA. Demethylates N(1)-methyladenosine (m1A) RNA, an epigenetic internal modification of messenger RNAs (mRNAs) highly enriched within 5'-untranslated regions (UTRs) and in the vicinity of start codons. Requires molecular oxygen, alpha-ketoglutarate and iron.</text>
</comment>
<dbReference type="HOGENOM" id="CLU_048788_2_1_1"/>
<keyword evidence="11" id="KW-0558">Oxidation</keyword>
<dbReference type="FunFam" id="2.60.120.590:FF:000003">
    <property type="entry name" value="alpha-ketoglutarate-dependent dioxygenase alkB homolog 3"/>
    <property type="match status" value="1"/>
</dbReference>
<evidence type="ECO:0000313" key="29">
    <source>
        <dbReference type="Proteomes" id="UP000030746"/>
    </source>
</evidence>
<dbReference type="PANTHER" id="PTHR31212">
    <property type="entry name" value="ALPHA-KETOGLUTARATE-DEPENDENT DIOXYGENASE ALKB HOMOLOG 3"/>
    <property type="match status" value="1"/>
</dbReference>
<dbReference type="KEGG" id="lgi:LOTGIDRAFT_133518"/>
<dbReference type="GO" id="GO:0006307">
    <property type="term" value="P:DNA alkylation repair"/>
    <property type="evidence" value="ECO:0007669"/>
    <property type="project" value="InterPro"/>
</dbReference>
<evidence type="ECO:0000256" key="17">
    <source>
        <dbReference type="ARBA" id="ARBA00051165"/>
    </source>
</evidence>
<evidence type="ECO:0000256" key="12">
    <source>
        <dbReference type="ARBA" id="ARBA00023204"/>
    </source>
</evidence>
<evidence type="ECO:0000256" key="11">
    <source>
        <dbReference type="ARBA" id="ARBA00023097"/>
    </source>
</evidence>
<dbReference type="InterPro" id="IPR032854">
    <property type="entry name" value="ALKBH3"/>
</dbReference>
<evidence type="ECO:0000256" key="19">
    <source>
        <dbReference type="ARBA" id="ARBA00053025"/>
    </source>
</evidence>
<dbReference type="PROSITE" id="PS51471">
    <property type="entry name" value="FE2OG_OXY"/>
    <property type="match status" value="1"/>
</dbReference>
<keyword evidence="13" id="KW-0539">Nucleus</keyword>
<dbReference type="RefSeq" id="XP_009065984.1">
    <property type="nucleotide sequence ID" value="XM_009067736.1"/>
</dbReference>
<evidence type="ECO:0000256" key="15">
    <source>
        <dbReference type="ARBA" id="ARBA00050870"/>
    </source>
</evidence>
<comment type="cofactor">
    <cofactor evidence="1">
        <name>Fe(2+)</name>
        <dbReference type="ChEBI" id="CHEBI:29033"/>
    </cofactor>
</comment>
<comment type="catalytic activity">
    <reaction evidence="16">
        <text>an N(1)-methyl-2'-deoxyadenosine in single-stranded DNA + 2-oxoglutarate + O2 = a 2'-deoxyadenosine in single-stranded DNA + formaldehyde + succinate + CO2 + H(+)</text>
        <dbReference type="Rhea" id="RHEA:70447"/>
        <dbReference type="Rhea" id="RHEA-COMP:17895"/>
        <dbReference type="Rhea" id="RHEA-COMP:17896"/>
        <dbReference type="ChEBI" id="CHEBI:15378"/>
        <dbReference type="ChEBI" id="CHEBI:15379"/>
        <dbReference type="ChEBI" id="CHEBI:16526"/>
        <dbReference type="ChEBI" id="CHEBI:16810"/>
        <dbReference type="ChEBI" id="CHEBI:16842"/>
        <dbReference type="ChEBI" id="CHEBI:30031"/>
        <dbReference type="ChEBI" id="CHEBI:90615"/>
        <dbReference type="ChEBI" id="CHEBI:139096"/>
    </reaction>
    <physiologicalReaction direction="left-to-right" evidence="16">
        <dbReference type="Rhea" id="RHEA:70448"/>
    </physiologicalReaction>
</comment>
<evidence type="ECO:0000256" key="13">
    <source>
        <dbReference type="ARBA" id="ARBA00023242"/>
    </source>
</evidence>
<accession>V3YZ25</accession>
<comment type="catalytic activity">
    <reaction evidence="19">
        <text>a methylated nucleobase within DNA + 2-oxoglutarate + O2 = a nucleobase within DNA + formaldehyde + succinate + CO2</text>
        <dbReference type="Rhea" id="RHEA:30299"/>
        <dbReference type="Rhea" id="RHEA-COMP:12192"/>
        <dbReference type="Rhea" id="RHEA-COMP:12193"/>
        <dbReference type="ChEBI" id="CHEBI:15379"/>
        <dbReference type="ChEBI" id="CHEBI:16526"/>
        <dbReference type="ChEBI" id="CHEBI:16810"/>
        <dbReference type="ChEBI" id="CHEBI:16842"/>
        <dbReference type="ChEBI" id="CHEBI:30031"/>
        <dbReference type="ChEBI" id="CHEBI:32875"/>
        <dbReference type="ChEBI" id="CHEBI:64428"/>
        <dbReference type="EC" id="1.14.11.33"/>
    </reaction>
    <physiologicalReaction direction="left-to-right" evidence="19">
        <dbReference type="Rhea" id="RHEA:30300"/>
    </physiologicalReaction>
</comment>
<gene>
    <name evidence="28" type="ORF">LOTGIDRAFT_133518</name>
</gene>
<evidence type="ECO:0000256" key="9">
    <source>
        <dbReference type="ARBA" id="ARBA00023002"/>
    </source>
</evidence>
<evidence type="ECO:0000259" key="27">
    <source>
        <dbReference type="PROSITE" id="PS51471"/>
    </source>
</evidence>
<dbReference type="SUPFAM" id="SSF51197">
    <property type="entry name" value="Clavaminate synthase-like"/>
    <property type="match status" value="1"/>
</dbReference>
<evidence type="ECO:0000256" key="3">
    <source>
        <dbReference type="ARBA" id="ARBA00004496"/>
    </source>
</evidence>
<keyword evidence="12" id="KW-0234">DNA repair</keyword>
<evidence type="ECO:0000256" key="26">
    <source>
        <dbReference type="SAM" id="MobiDB-lite"/>
    </source>
</evidence>
<keyword evidence="8" id="KW-0223">Dioxygenase</keyword>
<evidence type="ECO:0000256" key="20">
    <source>
        <dbReference type="ARBA" id="ARBA00054625"/>
    </source>
</evidence>
<comment type="subcellular location">
    <subcellularLocation>
        <location evidence="3">Cytoplasm</location>
    </subcellularLocation>
    <subcellularLocation>
        <location evidence="2">Nucleus</location>
    </subcellularLocation>
</comment>
<reference evidence="28 29" key="1">
    <citation type="journal article" date="2013" name="Nature">
        <title>Insights into bilaterian evolution from three spiralian genomes.</title>
        <authorList>
            <person name="Simakov O."/>
            <person name="Marletaz F."/>
            <person name="Cho S.J."/>
            <person name="Edsinger-Gonzales E."/>
            <person name="Havlak P."/>
            <person name="Hellsten U."/>
            <person name="Kuo D.H."/>
            <person name="Larsson T."/>
            <person name="Lv J."/>
            <person name="Arendt D."/>
            <person name="Savage R."/>
            <person name="Osoegawa K."/>
            <person name="de Jong P."/>
            <person name="Grimwood J."/>
            <person name="Chapman J.A."/>
            <person name="Shapiro H."/>
            <person name="Aerts A."/>
            <person name="Otillar R.P."/>
            <person name="Terry A.Y."/>
            <person name="Boore J.L."/>
            <person name="Grigoriev I.V."/>
            <person name="Lindberg D.R."/>
            <person name="Seaver E.C."/>
            <person name="Weisblat D.A."/>
            <person name="Putnam N.H."/>
            <person name="Rokhsar D.S."/>
        </authorList>
    </citation>
    <scope>NUCLEOTIDE SEQUENCE [LARGE SCALE GENOMIC DNA]</scope>
</reference>
<dbReference type="EC" id="1.14.11.54" evidence="22"/>
<evidence type="ECO:0000256" key="21">
    <source>
        <dbReference type="ARBA" id="ARBA00064884"/>
    </source>
</evidence>
<dbReference type="GeneID" id="20233448"/>
<evidence type="ECO:0000256" key="5">
    <source>
        <dbReference type="ARBA" id="ARBA00022723"/>
    </source>
</evidence>
<keyword evidence="29" id="KW-1185">Reference proteome</keyword>
<dbReference type="GO" id="GO:1990930">
    <property type="term" value="F:mRNA N1-methyladenosine dioxygenase activity"/>
    <property type="evidence" value="ECO:0007669"/>
    <property type="project" value="UniProtKB-EC"/>
</dbReference>
<dbReference type="PANTHER" id="PTHR31212:SF4">
    <property type="entry name" value="ALPHA-KETOGLUTARATE-DEPENDENT DIOXYGENASE ALKB HOMOLOG 3"/>
    <property type="match status" value="1"/>
</dbReference>
<dbReference type="InterPro" id="IPR037151">
    <property type="entry name" value="AlkB-like_sf"/>
</dbReference>
<dbReference type="GO" id="GO:0005654">
    <property type="term" value="C:nucleoplasm"/>
    <property type="evidence" value="ECO:0007669"/>
    <property type="project" value="TreeGrafter"/>
</dbReference>
<dbReference type="OrthoDB" id="545910at2759"/>
<dbReference type="InterPro" id="IPR005123">
    <property type="entry name" value="Oxoglu/Fe-dep_dioxygenase_dom"/>
</dbReference>
<keyword evidence="9" id="KW-0560">Oxidoreductase</keyword>
<evidence type="ECO:0000256" key="1">
    <source>
        <dbReference type="ARBA" id="ARBA00001954"/>
    </source>
</evidence>
<dbReference type="Gene3D" id="2.60.120.590">
    <property type="entry name" value="Alpha-ketoglutarate-dependent dioxygenase AlkB-like"/>
    <property type="match status" value="1"/>
</dbReference>
<keyword evidence="5" id="KW-0479">Metal-binding</keyword>
<comment type="catalytic activity">
    <reaction evidence="17">
        <text>an N(3)-methyl-2'-deoxycytidine in single-stranded DNA + 2-oxoglutarate + O2 = a 2'-deoxycytidine in single-stranded DNA + formaldehyde + succinate + CO2 + H(+)</text>
        <dbReference type="Rhea" id="RHEA:70435"/>
        <dbReference type="Rhea" id="RHEA-COMP:12846"/>
        <dbReference type="Rhea" id="RHEA-COMP:17894"/>
        <dbReference type="ChEBI" id="CHEBI:15378"/>
        <dbReference type="ChEBI" id="CHEBI:15379"/>
        <dbReference type="ChEBI" id="CHEBI:16526"/>
        <dbReference type="ChEBI" id="CHEBI:16810"/>
        <dbReference type="ChEBI" id="CHEBI:16842"/>
        <dbReference type="ChEBI" id="CHEBI:30031"/>
        <dbReference type="ChEBI" id="CHEBI:85452"/>
        <dbReference type="ChEBI" id="CHEBI:139075"/>
    </reaction>
    <physiologicalReaction direction="left-to-right" evidence="17">
        <dbReference type="Rhea" id="RHEA:70436"/>
    </physiologicalReaction>
</comment>
<dbReference type="Proteomes" id="UP000030746">
    <property type="component" value="Unassembled WGS sequence"/>
</dbReference>
<feature type="domain" description="Fe2OG dioxygenase" evidence="27">
    <location>
        <begin position="169"/>
        <end position="274"/>
    </location>
</feature>
<comment type="catalytic activity">
    <reaction evidence="15">
        <text>an N(1)-methyladenosine in mRNA + 2-oxoglutarate + O2 = an adenosine in mRNA + formaldehyde + succinate + CO2</text>
        <dbReference type="Rhea" id="RHEA:49516"/>
        <dbReference type="Rhea" id="RHEA-COMP:12414"/>
        <dbReference type="Rhea" id="RHEA-COMP:12415"/>
        <dbReference type="ChEBI" id="CHEBI:15379"/>
        <dbReference type="ChEBI" id="CHEBI:16526"/>
        <dbReference type="ChEBI" id="CHEBI:16810"/>
        <dbReference type="ChEBI" id="CHEBI:16842"/>
        <dbReference type="ChEBI" id="CHEBI:30031"/>
        <dbReference type="ChEBI" id="CHEBI:74411"/>
        <dbReference type="ChEBI" id="CHEBI:74491"/>
        <dbReference type="EC" id="1.14.11.54"/>
    </reaction>
</comment>
<evidence type="ECO:0000256" key="18">
    <source>
        <dbReference type="ARBA" id="ARBA00052597"/>
    </source>
</evidence>
<dbReference type="EC" id="1.14.11.33" evidence="23"/>
<evidence type="ECO:0000256" key="14">
    <source>
        <dbReference type="ARBA" id="ARBA00023278"/>
    </source>
</evidence>
<dbReference type="OMA" id="FEFHQPT"/>
<dbReference type="EMBL" id="KB203711">
    <property type="protein sequence ID" value="ESO83383.1"/>
    <property type="molecule type" value="Genomic_DNA"/>
</dbReference>
<evidence type="ECO:0000256" key="22">
    <source>
        <dbReference type="ARBA" id="ARBA00066588"/>
    </source>
</evidence>
<evidence type="ECO:0000256" key="6">
    <source>
        <dbReference type="ARBA" id="ARBA00022763"/>
    </source>
</evidence>
<evidence type="ECO:0000256" key="4">
    <source>
        <dbReference type="ARBA" id="ARBA00022490"/>
    </source>
</evidence>